<keyword evidence="2" id="KW-0812">Transmembrane</keyword>
<evidence type="ECO:0000256" key="1">
    <source>
        <dbReference type="SAM" id="MobiDB-lite"/>
    </source>
</evidence>
<name>A0ABV8I973_9ACTN</name>
<evidence type="ECO:0000259" key="3">
    <source>
        <dbReference type="Pfam" id="PF10708"/>
    </source>
</evidence>
<feature type="compositionally biased region" description="Low complexity" evidence="1">
    <location>
        <begin position="91"/>
        <end position="100"/>
    </location>
</feature>
<keyword evidence="5" id="KW-1185">Reference proteome</keyword>
<dbReference type="PRINTS" id="PR01217">
    <property type="entry name" value="PRICHEXTENSN"/>
</dbReference>
<dbReference type="RefSeq" id="WP_377289835.1">
    <property type="nucleotide sequence ID" value="NZ_JBHSBM010000023.1"/>
</dbReference>
<feature type="compositionally biased region" description="Low complexity" evidence="1">
    <location>
        <begin position="258"/>
        <end position="272"/>
    </location>
</feature>
<comment type="caution">
    <text evidence="4">The sequence shown here is derived from an EMBL/GenBank/DDBJ whole genome shotgun (WGS) entry which is preliminary data.</text>
</comment>
<dbReference type="Proteomes" id="UP001595850">
    <property type="component" value="Unassembled WGS sequence"/>
</dbReference>
<feature type="compositionally biased region" description="Low complexity" evidence="1">
    <location>
        <begin position="29"/>
        <end position="45"/>
    </location>
</feature>
<feature type="domain" description="DUF2510" evidence="3">
    <location>
        <begin position="7"/>
        <end position="39"/>
    </location>
</feature>
<dbReference type="InterPro" id="IPR018929">
    <property type="entry name" value="DUF2510"/>
</dbReference>
<dbReference type="Pfam" id="PF10708">
    <property type="entry name" value="DUF2510"/>
    <property type="match status" value="1"/>
</dbReference>
<keyword evidence="2" id="KW-1133">Transmembrane helix</keyword>
<feature type="region of interest" description="Disordered" evidence="1">
    <location>
        <begin position="1"/>
        <end position="127"/>
    </location>
</feature>
<evidence type="ECO:0000313" key="5">
    <source>
        <dbReference type="Proteomes" id="UP001595850"/>
    </source>
</evidence>
<proteinExistence type="predicted"/>
<protein>
    <submittedName>
        <fullName evidence="4">DUF2510 domain-containing protein</fullName>
    </submittedName>
</protein>
<reference evidence="5" key="1">
    <citation type="journal article" date="2019" name="Int. J. Syst. Evol. Microbiol.">
        <title>The Global Catalogue of Microorganisms (GCM) 10K type strain sequencing project: providing services to taxonomists for standard genome sequencing and annotation.</title>
        <authorList>
            <consortium name="The Broad Institute Genomics Platform"/>
            <consortium name="The Broad Institute Genome Sequencing Center for Infectious Disease"/>
            <person name="Wu L."/>
            <person name="Ma J."/>
        </authorList>
    </citation>
    <scope>NUCLEOTIDE SEQUENCE [LARGE SCALE GENOMIC DNA]</scope>
    <source>
        <strain evidence="5">TBRC 4489</strain>
    </source>
</reference>
<feature type="compositionally biased region" description="Low complexity" evidence="1">
    <location>
        <begin position="226"/>
        <end position="242"/>
    </location>
</feature>
<feature type="region of interest" description="Disordered" evidence="1">
    <location>
        <begin position="226"/>
        <end position="274"/>
    </location>
</feature>
<gene>
    <name evidence="4" type="ORF">ACFOWE_19595</name>
</gene>
<evidence type="ECO:0000313" key="4">
    <source>
        <dbReference type="EMBL" id="MFC4060514.1"/>
    </source>
</evidence>
<dbReference type="EMBL" id="JBHSBM010000023">
    <property type="protein sequence ID" value="MFC4060514.1"/>
    <property type="molecule type" value="Genomic_DNA"/>
</dbReference>
<sequence>MTTQTPAGWYPDPYGSPQLRWWDGSQWTDATHQADAPAADQAASQGPQTGPSFPPGDSAQQTPPPSQSGMTLQMEQPRWDGPPADETVRMAPAEHGAPSAPAGPSPAGPYDGPSPTGPYGGPPPAGPYGGPAPAGPYAAPATPYGAPAAPAGPYGGPAPAGPYGGPAPGGPYGGPAGPYGRPAGPGMPYGSQPVKKSPWPWILGGGGIVVLIAGIVAAAVFLVDPDSPSNASDSAPAPVPSATRESTPEPTAEPTPSPSASQSPSGSLPQPENGRIVDQVTGLSYDFPGDKWQVPAQAGTPQELGLAWTSAAETLSHENFNGQGADWLGTIYTAELSSRYGYDGPKSMDAATARLMAVIEPLFYSPPHERKVLEREAIKVSGKDAWRLSFELDFSEVSAQNGWKWKKEIVTFVLVDRGEKPPALLYLSIPDNLDTSVTDRVLKSLELS</sequence>
<evidence type="ECO:0000256" key="2">
    <source>
        <dbReference type="SAM" id="Phobius"/>
    </source>
</evidence>
<organism evidence="4 5">
    <name type="scientific">Planomonospora corallina</name>
    <dbReference type="NCBI Taxonomy" id="1806052"/>
    <lineage>
        <taxon>Bacteria</taxon>
        <taxon>Bacillati</taxon>
        <taxon>Actinomycetota</taxon>
        <taxon>Actinomycetes</taxon>
        <taxon>Streptosporangiales</taxon>
        <taxon>Streptosporangiaceae</taxon>
        <taxon>Planomonospora</taxon>
    </lineage>
</organism>
<feature type="transmembrane region" description="Helical" evidence="2">
    <location>
        <begin position="201"/>
        <end position="223"/>
    </location>
</feature>
<accession>A0ABV8I973</accession>
<keyword evidence="2" id="KW-0472">Membrane</keyword>